<dbReference type="PANTHER" id="PTHR30121">
    <property type="entry name" value="UNCHARACTERIZED PROTEIN YJGR-RELATED"/>
    <property type="match status" value="1"/>
</dbReference>
<name>A0A0B4ZJK1_STREE</name>
<dbReference type="InterPro" id="IPR043964">
    <property type="entry name" value="P-loop_TraG"/>
</dbReference>
<dbReference type="SMR" id="A0A0B4ZJK1"/>
<evidence type="ECO:0000259" key="1">
    <source>
        <dbReference type="Pfam" id="PF19044"/>
    </source>
</evidence>
<dbReference type="Gene3D" id="1.10.8.730">
    <property type="match status" value="1"/>
</dbReference>
<dbReference type="Proteomes" id="UP000045541">
    <property type="component" value="Unassembled WGS sequence"/>
</dbReference>
<sequence>MSLFKSKREKLEKAEKKKIDRLRRQMKPTTQNTINYTLLHEDGLMHIAREKYSRSFMLGDASYSTAQQDEKESIIDTTMDALNSLDEGSNYQLLVINRRVSDNSLQNILYEETNDGFDDYREELNEMIKERFTTHANNFEVHKYVTISTNADDRKQAQLILQDIGVSLGTQFQESDITFRDMNGLDRLKVFSELLRDNPYVNFDYKEIALTGLFTKSFIAPNRIEFQEKRMIIDDRWCKVLYARRYPNWMSDRLIRDLTTLGLELAITIHAEPYENVEILEKIDDAETDAEIGKLRSKRKAAQSGIFDDAVVAGRDQEISEATKKWRDEITEYDQKIFSGLIAVYFKADNQEELQRNEQKIKRAGRKLGVEFEDLYYYQEEALNTVLPIGECFLNVKKNFMRKMTTANIATQVPFTNVDLKSESSLARYYGQNQLSNNIITLDRKRDLNTGSGVVLGSSGSGKSTTIKGGEVIPTLLKYPEDRVIIVDPEDEYSDIGRAFGAQMVDISIGSKTHINLLDLPDLDRLDDEDDDPIGDKANLLMGLFESILSEVTDAQIGIIDRVTGVTYERYLTENFTPTLKEWHQVLKEQPEPEAQDLALAVETYTTGSQDIFAHNTNVDLNHRFVIFNLKKLSHKLKPFALMVIQDYIWNQIVENQGKCTTWVYFDEMQILFKNKAQADFFTTLYSRIRKYGAIPTGITQNVETLAAVEEGRKLLSNSEFMILLKQKPQDLAILKEIVNLTDKQIRYLARPKAKGTGLIVAGPVVVPFENPIPKNTKLYNLVATDA</sequence>
<accession>A0A0B4ZJK1</accession>
<dbReference type="NCBIfam" id="NF045971">
    <property type="entry name" value="conju_CD1110"/>
    <property type="match status" value="1"/>
</dbReference>
<dbReference type="Proteomes" id="UP000315060">
    <property type="component" value="Unassembled WGS sequence"/>
</dbReference>
<organism evidence="3 5">
    <name type="scientific">Streptococcus pneumoniae</name>
    <dbReference type="NCBI Taxonomy" id="1313"/>
    <lineage>
        <taxon>Bacteria</taxon>
        <taxon>Bacillati</taxon>
        <taxon>Bacillota</taxon>
        <taxon>Bacilli</taxon>
        <taxon>Lactobacillales</taxon>
        <taxon>Streptococcaceae</taxon>
        <taxon>Streptococcus</taxon>
    </lineage>
</organism>
<evidence type="ECO:0000313" key="2">
    <source>
        <dbReference type="EMBL" id="CKJ33023.1"/>
    </source>
</evidence>
<dbReference type="EMBL" id="VMYC01000091">
    <property type="protein sequence ID" value="TVX70238.1"/>
    <property type="molecule type" value="Genomic_DNA"/>
</dbReference>
<dbReference type="PANTHER" id="PTHR30121:SF6">
    <property type="entry name" value="SLR6007 PROTEIN"/>
    <property type="match status" value="1"/>
</dbReference>
<evidence type="ECO:0000313" key="4">
    <source>
        <dbReference type="Proteomes" id="UP000045541"/>
    </source>
</evidence>
<reference evidence="2 4" key="1">
    <citation type="submission" date="2015-03" db="EMBL/GenBank/DDBJ databases">
        <authorList>
            <consortium name="Pathogen Informatics"/>
            <person name="Murphy D."/>
        </authorList>
    </citation>
    <scope>NUCLEOTIDE SEQUENCE [LARGE SCALE GENOMIC DNA]</scope>
    <source>
        <strain evidence="2 4">0310</strain>
    </source>
</reference>
<protein>
    <submittedName>
        <fullName evidence="3">DUF87 domain-containing protein</fullName>
    </submittedName>
</protein>
<comment type="caution">
    <text evidence="3">The sequence shown here is derived from an EMBL/GenBank/DDBJ whole genome shotgun (WGS) entry which is preliminary data.</text>
</comment>
<dbReference type="SUPFAM" id="SSF52540">
    <property type="entry name" value="P-loop containing nucleoside triphosphate hydrolases"/>
    <property type="match status" value="1"/>
</dbReference>
<evidence type="ECO:0000313" key="3">
    <source>
        <dbReference type="EMBL" id="TVX70238.1"/>
    </source>
</evidence>
<gene>
    <name evidence="3" type="ORF">AZJ28_05705</name>
    <name evidence="2" type="ORF">ERS096071_02090</name>
</gene>
<dbReference type="InterPro" id="IPR051162">
    <property type="entry name" value="T4SS_component"/>
</dbReference>
<reference evidence="3 5" key="2">
    <citation type="submission" date="2019-07" db="EMBL/GenBank/DDBJ databases">
        <authorList>
            <person name="Mohale T."/>
        </authorList>
    </citation>
    <scope>NUCLEOTIDE SEQUENCE [LARGE SCALE GENOMIC DNA]</scope>
    <source>
        <strain evidence="3 5">NTPn 59</strain>
    </source>
</reference>
<dbReference type="EMBL" id="CMWB01000060">
    <property type="protein sequence ID" value="CKJ33023.1"/>
    <property type="molecule type" value="Genomic_DNA"/>
</dbReference>
<feature type="domain" description="TraG P-loop" evidence="1">
    <location>
        <begin position="453"/>
        <end position="746"/>
    </location>
</feature>
<dbReference type="InterPro" id="IPR027417">
    <property type="entry name" value="P-loop_NTPase"/>
</dbReference>
<dbReference type="Gene3D" id="3.40.50.300">
    <property type="entry name" value="P-loop containing nucleotide triphosphate hydrolases"/>
    <property type="match status" value="1"/>
</dbReference>
<proteinExistence type="predicted"/>
<dbReference type="Pfam" id="PF19044">
    <property type="entry name" value="P-loop_TraG"/>
    <property type="match status" value="1"/>
</dbReference>
<evidence type="ECO:0000313" key="5">
    <source>
        <dbReference type="Proteomes" id="UP000315060"/>
    </source>
</evidence>
<dbReference type="AlphaFoldDB" id="A0A0B4ZJK1"/>